<accession>A0AAE0ZIC1</accession>
<proteinExistence type="predicted"/>
<organism evidence="1 2">
    <name type="scientific">Elysia crispata</name>
    <name type="common">lettuce slug</name>
    <dbReference type="NCBI Taxonomy" id="231223"/>
    <lineage>
        <taxon>Eukaryota</taxon>
        <taxon>Metazoa</taxon>
        <taxon>Spiralia</taxon>
        <taxon>Lophotrochozoa</taxon>
        <taxon>Mollusca</taxon>
        <taxon>Gastropoda</taxon>
        <taxon>Heterobranchia</taxon>
        <taxon>Euthyneura</taxon>
        <taxon>Panpulmonata</taxon>
        <taxon>Sacoglossa</taxon>
        <taxon>Placobranchoidea</taxon>
        <taxon>Plakobranchidae</taxon>
        <taxon>Elysia</taxon>
    </lineage>
</organism>
<dbReference type="EMBL" id="JAWDGP010003996">
    <property type="protein sequence ID" value="KAK3768912.1"/>
    <property type="molecule type" value="Genomic_DNA"/>
</dbReference>
<protein>
    <submittedName>
        <fullName evidence="1">Uncharacterized protein</fullName>
    </submittedName>
</protein>
<comment type="caution">
    <text evidence="1">The sequence shown here is derived from an EMBL/GenBank/DDBJ whole genome shotgun (WGS) entry which is preliminary data.</text>
</comment>
<sequence length="107" mass="11933">MCVQYPRDVTTTQPMKCHRVTASAAPQRKPGRREDNCGGSVVEHCHCFLWTRCITPAFNLSLISCPNIRLGLRTANLRMRAQPTGHHGFCEARPMDGALGLNRDVEV</sequence>
<name>A0AAE0ZIC1_9GAST</name>
<reference evidence="1" key="1">
    <citation type="journal article" date="2023" name="G3 (Bethesda)">
        <title>A reference genome for the long-term kleptoplast-retaining sea slug Elysia crispata morphotype clarki.</title>
        <authorList>
            <person name="Eastman K.E."/>
            <person name="Pendleton A.L."/>
            <person name="Shaikh M.A."/>
            <person name="Suttiyut T."/>
            <person name="Ogas R."/>
            <person name="Tomko P."/>
            <person name="Gavelis G."/>
            <person name="Widhalm J.R."/>
            <person name="Wisecaver J.H."/>
        </authorList>
    </citation>
    <scope>NUCLEOTIDE SEQUENCE</scope>
    <source>
        <strain evidence="1">ECLA1</strain>
    </source>
</reference>
<evidence type="ECO:0000313" key="1">
    <source>
        <dbReference type="EMBL" id="KAK3768912.1"/>
    </source>
</evidence>
<gene>
    <name evidence="1" type="ORF">RRG08_060349</name>
</gene>
<dbReference type="AlphaFoldDB" id="A0AAE0ZIC1"/>
<keyword evidence="2" id="KW-1185">Reference proteome</keyword>
<dbReference type="Proteomes" id="UP001283361">
    <property type="component" value="Unassembled WGS sequence"/>
</dbReference>
<evidence type="ECO:0000313" key="2">
    <source>
        <dbReference type="Proteomes" id="UP001283361"/>
    </source>
</evidence>